<evidence type="ECO:0000256" key="2">
    <source>
        <dbReference type="PROSITE-ProRule" id="PRU00708"/>
    </source>
</evidence>
<name>A0A251SFA5_HELAN</name>
<proteinExistence type="predicted"/>
<protein>
    <submittedName>
        <fullName evidence="4">Putative pentatricopeptide repeat protein</fullName>
    </submittedName>
    <submittedName>
        <fullName evidence="3">Tetratricopeptide-like helical domain superfamily</fullName>
    </submittedName>
</protein>
<gene>
    <name evidence="4" type="ORF">HannXRQ_Chr14g0435471</name>
    <name evidence="3" type="ORF">HanXRQr2_Chr14g0624851</name>
</gene>
<sequence length="146" mass="16470">MKNIRVISSLVSYYFLLSLIHSTDYLSINRLVHISHPPDLATYSTIIHGLVLVDRVFGAVDLFKKLLRDKLCDPDQVMYGTVINGLCKVRHTSKALELLTFMESDSCKPSVEQYSVVIDSLCVTPRNFVSNNVLTRVLSLHVAFNI</sequence>
<keyword evidence="5" id="KW-1185">Reference proteome</keyword>
<evidence type="ECO:0000313" key="5">
    <source>
        <dbReference type="Proteomes" id="UP000215914"/>
    </source>
</evidence>
<dbReference type="Pfam" id="PF13041">
    <property type="entry name" value="PPR_2"/>
    <property type="match status" value="1"/>
</dbReference>
<accession>A0A251SFA5</accession>
<evidence type="ECO:0000313" key="4">
    <source>
        <dbReference type="EMBL" id="OTF97517.1"/>
    </source>
</evidence>
<dbReference type="Gramene" id="mRNA:HanXRQr2_Chr14g0624851">
    <property type="protein sequence ID" value="CDS:HanXRQr2_Chr14g0624851.1"/>
    <property type="gene ID" value="HanXRQr2_Chr14g0624851"/>
</dbReference>
<dbReference type="Proteomes" id="UP000215914">
    <property type="component" value="Chromosome 14"/>
</dbReference>
<reference evidence="4" key="2">
    <citation type="submission" date="2017-02" db="EMBL/GenBank/DDBJ databases">
        <title>Sunflower complete genome.</title>
        <authorList>
            <person name="Langlade N."/>
            <person name="Munos S."/>
        </authorList>
    </citation>
    <scope>NUCLEOTIDE SEQUENCE [LARGE SCALE GENOMIC DNA]</scope>
    <source>
        <tissue evidence="4">Leaves</tissue>
    </source>
</reference>
<dbReference type="PROSITE" id="PS51375">
    <property type="entry name" value="PPR"/>
    <property type="match status" value="1"/>
</dbReference>
<dbReference type="Pfam" id="PF01535">
    <property type="entry name" value="PPR"/>
    <property type="match status" value="1"/>
</dbReference>
<reference evidence="3" key="3">
    <citation type="submission" date="2020-06" db="EMBL/GenBank/DDBJ databases">
        <title>Helianthus annuus Genome sequencing and assembly Release 2.</title>
        <authorList>
            <person name="Gouzy J."/>
            <person name="Langlade N."/>
            <person name="Munos S."/>
        </authorList>
    </citation>
    <scope>NUCLEOTIDE SEQUENCE</scope>
    <source>
        <tissue evidence="3">Leaves</tissue>
    </source>
</reference>
<dbReference type="InterPro" id="IPR011990">
    <property type="entry name" value="TPR-like_helical_dom_sf"/>
</dbReference>
<reference evidence="3 5" key="1">
    <citation type="journal article" date="2017" name="Nature">
        <title>The sunflower genome provides insights into oil metabolism, flowering and Asterid evolution.</title>
        <authorList>
            <person name="Badouin H."/>
            <person name="Gouzy J."/>
            <person name="Grassa C.J."/>
            <person name="Murat F."/>
            <person name="Staton S.E."/>
            <person name="Cottret L."/>
            <person name="Lelandais-Briere C."/>
            <person name="Owens G.L."/>
            <person name="Carrere S."/>
            <person name="Mayjonade B."/>
            <person name="Legrand L."/>
            <person name="Gill N."/>
            <person name="Kane N.C."/>
            <person name="Bowers J.E."/>
            <person name="Hubner S."/>
            <person name="Bellec A."/>
            <person name="Berard A."/>
            <person name="Berges H."/>
            <person name="Blanchet N."/>
            <person name="Boniface M.C."/>
            <person name="Brunel D."/>
            <person name="Catrice O."/>
            <person name="Chaidir N."/>
            <person name="Claudel C."/>
            <person name="Donnadieu C."/>
            <person name="Faraut T."/>
            <person name="Fievet G."/>
            <person name="Helmstetter N."/>
            <person name="King M."/>
            <person name="Knapp S.J."/>
            <person name="Lai Z."/>
            <person name="Le Paslier M.C."/>
            <person name="Lippi Y."/>
            <person name="Lorenzon L."/>
            <person name="Mandel J.R."/>
            <person name="Marage G."/>
            <person name="Marchand G."/>
            <person name="Marquand E."/>
            <person name="Bret-Mestries E."/>
            <person name="Morien E."/>
            <person name="Nambeesan S."/>
            <person name="Nguyen T."/>
            <person name="Pegot-Espagnet P."/>
            <person name="Pouilly N."/>
            <person name="Raftis F."/>
            <person name="Sallet E."/>
            <person name="Schiex T."/>
            <person name="Thomas J."/>
            <person name="Vandecasteele C."/>
            <person name="Vares D."/>
            <person name="Vear F."/>
            <person name="Vautrin S."/>
            <person name="Crespi M."/>
            <person name="Mangin B."/>
            <person name="Burke J.M."/>
            <person name="Salse J."/>
            <person name="Munos S."/>
            <person name="Vincourt P."/>
            <person name="Rieseberg L.H."/>
            <person name="Langlade N.B."/>
        </authorList>
    </citation>
    <scope>NUCLEOTIDE SEQUENCE [LARGE SCALE GENOMIC DNA]</scope>
    <source>
        <strain evidence="5">cv. SF193</strain>
        <tissue evidence="3">Leaves</tissue>
    </source>
</reference>
<dbReference type="AlphaFoldDB" id="A0A251SFA5"/>
<evidence type="ECO:0000313" key="3">
    <source>
        <dbReference type="EMBL" id="KAF5767485.1"/>
    </source>
</evidence>
<dbReference type="InterPro" id="IPR002885">
    <property type="entry name" value="PPR_rpt"/>
</dbReference>
<evidence type="ECO:0000256" key="1">
    <source>
        <dbReference type="ARBA" id="ARBA00022737"/>
    </source>
</evidence>
<keyword evidence="1" id="KW-0677">Repeat</keyword>
<dbReference type="PANTHER" id="PTHR47932">
    <property type="entry name" value="ATPASE EXPRESSION PROTEIN 3"/>
    <property type="match status" value="1"/>
</dbReference>
<dbReference type="Gene3D" id="1.25.40.10">
    <property type="entry name" value="Tetratricopeptide repeat domain"/>
    <property type="match status" value="1"/>
</dbReference>
<dbReference type="EMBL" id="CM007903">
    <property type="protein sequence ID" value="OTF97517.1"/>
    <property type="molecule type" value="Genomic_DNA"/>
</dbReference>
<dbReference type="InParanoid" id="A0A251SFA5"/>
<organism evidence="4 5">
    <name type="scientific">Helianthus annuus</name>
    <name type="common">Common sunflower</name>
    <dbReference type="NCBI Taxonomy" id="4232"/>
    <lineage>
        <taxon>Eukaryota</taxon>
        <taxon>Viridiplantae</taxon>
        <taxon>Streptophyta</taxon>
        <taxon>Embryophyta</taxon>
        <taxon>Tracheophyta</taxon>
        <taxon>Spermatophyta</taxon>
        <taxon>Magnoliopsida</taxon>
        <taxon>eudicotyledons</taxon>
        <taxon>Gunneridae</taxon>
        <taxon>Pentapetalae</taxon>
        <taxon>asterids</taxon>
        <taxon>campanulids</taxon>
        <taxon>Asterales</taxon>
        <taxon>Asteraceae</taxon>
        <taxon>Asteroideae</taxon>
        <taxon>Heliantheae alliance</taxon>
        <taxon>Heliantheae</taxon>
        <taxon>Helianthus</taxon>
    </lineage>
</organism>
<feature type="repeat" description="PPR" evidence="2">
    <location>
        <begin position="75"/>
        <end position="109"/>
    </location>
</feature>
<dbReference type="EMBL" id="MNCJ02000329">
    <property type="protein sequence ID" value="KAF5767485.1"/>
    <property type="molecule type" value="Genomic_DNA"/>
</dbReference>
<dbReference type="NCBIfam" id="TIGR00756">
    <property type="entry name" value="PPR"/>
    <property type="match status" value="2"/>
</dbReference>
<dbReference type="PANTHER" id="PTHR47932:SF63">
    <property type="entry name" value="OS08G0290000 PROTEIN"/>
    <property type="match status" value="1"/>
</dbReference>